<feature type="domain" description="Helicase HerA central" evidence="2">
    <location>
        <begin position="20"/>
        <end position="255"/>
    </location>
</feature>
<protein>
    <recommendedName>
        <fullName evidence="2">Helicase HerA central domain-containing protein</fullName>
    </recommendedName>
</protein>
<sequence>MITPPDNEILLLGETNFRNDKVRFGIKSDDRRRHMYVVGSTGMGKSEFLKTMTIQDIEAGHGIAFIDPHGDPVVDLLDFIPEERIKDVVYIDPGDLAFPVAFNVMESVDFDYRHLIAAGLLGVFKKIWVDAWSARMEYILNNTILALLEFPGSTLLGINKMLASKEYRKKVVANVKDPIVKAFWVDEFAKYADKFATEATAAIQNKIGQFISNNLIRNIIGQPKSTLDIRKIMDEGKILLVNISRGRIGEDASRLLGALLVTKIQLAAMSRVDIPEPERRDFFLYVDEFQHFATESFANILSEARKFHLGLIMAHQYIKQMEEPVRDAVFGNVGTIISFRVGAEDAEFLEKWFAPDFMMADIVNLGKQSIYLKLMINGISSRGFSASTLQRFSKPEITFRDDIIAASRKTYANPKADVEKAIAEWAGSSGEESVGGEEERERRPRRDYGESFGGGRGQRFPDHGRDDRGRDDRFYRDERRDNRPPVPSAPRPIVQNQSAPASLESALSSGPVNFKGKRMKISERVPKPKKEVDTGELKKILEESLKK</sequence>
<comment type="caution">
    <text evidence="3">The sequence shown here is derived from an EMBL/GenBank/DDBJ whole genome shotgun (WGS) entry which is preliminary data.</text>
</comment>
<evidence type="ECO:0000256" key="1">
    <source>
        <dbReference type="SAM" id="MobiDB-lite"/>
    </source>
</evidence>
<dbReference type="Pfam" id="PF01935">
    <property type="entry name" value="DUF87"/>
    <property type="match status" value="1"/>
</dbReference>
<dbReference type="SUPFAM" id="SSF52540">
    <property type="entry name" value="P-loop containing nucleoside triphosphate hydrolases"/>
    <property type="match status" value="1"/>
</dbReference>
<feature type="compositionally biased region" description="Basic and acidic residues" evidence="1">
    <location>
        <begin position="437"/>
        <end position="449"/>
    </location>
</feature>
<evidence type="ECO:0000259" key="2">
    <source>
        <dbReference type="Pfam" id="PF01935"/>
    </source>
</evidence>
<dbReference type="InterPro" id="IPR027417">
    <property type="entry name" value="P-loop_NTPase"/>
</dbReference>
<reference evidence="3 4" key="1">
    <citation type="journal article" date="2015" name="Nature">
        <title>rRNA introns, odd ribosomes, and small enigmatic genomes across a large radiation of phyla.</title>
        <authorList>
            <person name="Brown C.T."/>
            <person name="Hug L.A."/>
            <person name="Thomas B.C."/>
            <person name="Sharon I."/>
            <person name="Castelle C.J."/>
            <person name="Singh A."/>
            <person name="Wilkins M.J."/>
            <person name="Williams K.H."/>
            <person name="Banfield J.F."/>
        </authorList>
    </citation>
    <scope>NUCLEOTIDE SEQUENCE [LARGE SCALE GENOMIC DNA]</scope>
</reference>
<feature type="compositionally biased region" description="Basic and acidic residues" evidence="1">
    <location>
        <begin position="520"/>
        <end position="534"/>
    </location>
</feature>
<feature type="region of interest" description="Disordered" evidence="1">
    <location>
        <begin position="427"/>
        <end position="534"/>
    </location>
</feature>
<dbReference type="InterPro" id="IPR002789">
    <property type="entry name" value="HerA_central"/>
</dbReference>
<dbReference type="InterPro" id="IPR051162">
    <property type="entry name" value="T4SS_component"/>
</dbReference>
<evidence type="ECO:0000313" key="3">
    <source>
        <dbReference type="EMBL" id="KKS27064.1"/>
    </source>
</evidence>
<proteinExistence type="predicted"/>
<dbReference type="AlphaFoldDB" id="A0A0G0XQJ9"/>
<gene>
    <name evidence="3" type="ORF">UU84_C0011G0016</name>
</gene>
<feature type="compositionally biased region" description="Basic and acidic residues" evidence="1">
    <location>
        <begin position="459"/>
        <end position="483"/>
    </location>
</feature>
<evidence type="ECO:0000313" key="4">
    <source>
        <dbReference type="Proteomes" id="UP000033859"/>
    </source>
</evidence>
<dbReference type="PANTHER" id="PTHR30121">
    <property type="entry name" value="UNCHARACTERIZED PROTEIN YJGR-RELATED"/>
    <property type="match status" value="1"/>
</dbReference>
<dbReference type="Proteomes" id="UP000033859">
    <property type="component" value="Unassembled WGS sequence"/>
</dbReference>
<accession>A0A0G0XQJ9</accession>
<name>A0A0G0XQJ9_9BACT</name>
<feature type="compositionally biased region" description="Low complexity" evidence="1">
    <location>
        <begin position="498"/>
        <end position="509"/>
    </location>
</feature>
<dbReference type="Gene3D" id="3.40.50.300">
    <property type="entry name" value="P-loop containing nucleotide triphosphate hydrolases"/>
    <property type="match status" value="2"/>
</dbReference>
<organism evidence="3 4">
    <name type="scientific">Candidatus Yanofskybacteria bacterium GW2011_GWC2_41_9</name>
    <dbReference type="NCBI Taxonomy" id="1619029"/>
    <lineage>
        <taxon>Bacteria</taxon>
        <taxon>Candidatus Yanofskyibacteriota</taxon>
    </lineage>
</organism>
<dbReference type="PANTHER" id="PTHR30121:SF11">
    <property type="entry name" value="AAA+ ATPASE DOMAIN-CONTAINING PROTEIN"/>
    <property type="match status" value="1"/>
</dbReference>
<dbReference type="EMBL" id="LCCE01000011">
    <property type="protein sequence ID" value="KKS27064.1"/>
    <property type="molecule type" value="Genomic_DNA"/>
</dbReference>